<keyword evidence="3" id="KW-1003">Cell membrane</keyword>
<feature type="region of interest" description="Disordered" evidence="9">
    <location>
        <begin position="198"/>
        <end position="249"/>
    </location>
</feature>
<feature type="region of interest" description="Disordered" evidence="9">
    <location>
        <begin position="43"/>
        <end position="87"/>
    </location>
</feature>
<keyword evidence="4" id="KW-0997">Cell inner membrane</keyword>
<evidence type="ECO:0000256" key="4">
    <source>
        <dbReference type="ARBA" id="ARBA00022519"/>
    </source>
</evidence>
<reference evidence="12 13" key="1">
    <citation type="submission" date="2022-01" db="EMBL/GenBank/DDBJ databases">
        <title>Desulfofustis limnae sp. nov., a novel mesophilic sulfate-reducing bacterium isolated from marsh soil.</title>
        <authorList>
            <person name="Watanabe M."/>
            <person name="Takahashi A."/>
            <person name="Kojima H."/>
            <person name="Fukui M."/>
        </authorList>
    </citation>
    <scope>NUCLEOTIDE SEQUENCE [LARGE SCALE GENOMIC DNA]</scope>
    <source>
        <strain evidence="12 13">PPLL</strain>
    </source>
</reference>
<evidence type="ECO:0000256" key="6">
    <source>
        <dbReference type="ARBA" id="ARBA00022927"/>
    </source>
</evidence>
<evidence type="ECO:0000256" key="5">
    <source>
        <dbReference type="ARBA" id="ARBA00022692"/>
    </source>
</evidence>
<accession>A0ABN6M5V3</accession>
<feature type="domain" description="Type II secretion system protein GspC N-terminal" evidence="11">
    <location>
        <begin position="64"/>
        <end position="181"/>
    </location>
</feature>
<keyword evidence="2" id="KW-0813">Transport</keyword>
<dbReference type="EMBL" id="AP025516">
    <property type="protein sequence ID" value="BDD86654.1"/>
    <property type="molecule type" value="Genomic_DNA"/>
</dbReference>
<keyword evidence="6" id="KW-0653">Protein transport</keyword>
<gene>
    <name evidence="12" type="ORF">DPPLL_10190</name>
</gene>
<keyword evidence="8 10" id="KW-0472">Membrane</keyword>
<dbReference type="RefSeq" id="WP_284153732.1">
    <property type="nucleotide sequence ID" value="NZ_AP025516.1"/>
</dbReference>
<keyword evidence="7 10" id="KW-1133">Transmembrane helix</keyword>
<keyword evidence="13" id="KW-1185">Reference proteome</keyword>
<evidence type="ECO:0000313" key="12">
    <source>
        <dbReference type="EMBL" id="BDD86654.1"/>
    </source>
</evidence>
<evidence type="ECO:0000256" key="10">
    <source>
        <dbReference type="SAM" id="Phobius"/>
    </source>
</evidence>
<evidence type="ECO:0000256" key="9">
    <source>
        <dbReference type="SAM" id="MobiDB-lite"/>
    </source>
</evidence>
<comment type="subcellular location">
    <subcellularLocation>
        <location evidence="1">Cell inner membrane</location>
    </subcellularLocation>
</comment>
<name>A0ABN6M5V3_9BACT</name>
<feature type="compositionally biased region" description="Low complexity" evidence="9">
    <location>
        <begin position="55"/>
        <end position="75"/>
    </location>
</feature>
<dbReference type="Pfam" id="PF11356">
    <property type="entry name" value="T2SSC"/>
    <property type="match status" value="1"/>
</dbReference>
<protein>
    <recommendedName>
        <fullName evidence="11">Type II secretion system protein GspC N-terminal domain-containing protein</fullName>
    </recommendedName>
</protein>
<evidence type="ECO:0000256" key="8">
    <source>
        <dbReference type="ARBA" id="ARBA00023136"/>
    </source>
</evidence>
<dbReference type="Gene3D" id="2.30.30.830">
    <property type="match status" value="1"/>
</dbReference>
<evidence type="ECO:0000256" key="2">
    <source>
        <dbReference type="ARBA" id="ARBA00022448"/>
    </source>
</evidence>
<proteinExistence type="predicted"/>
<evidence type="ECO:0000256" key="7">
    <source>
        <dbReference type="ARBA" id="ARBA00022989"/>
    </source>
</evidence>
<evidence type="ECO:0000256" key="1">
    <source>
        <dbReference type="ARBA" id="ARBA00004533"/>
    </source>
</evidence>
<sequence length="249" mass="26983">MRRRTKAPTWIIPATILVMVTLLCFAAVEGFYWYLGSRLVPQDPGRATRSQPIEPAVTTQQSTPPSPPTAETVPTGPDDQAAPPIPTTSSIVRRNLFASRVGDAGSLPQQDLLAALAASSQEVVLMGTITGPQDEQRAIIYDKRSGRQDLYAEGDYLEQAVIKQILRGKVILSVGGRDELLDITEARTVTVPQVSIPLPVTTSEPVSGRPVGAEPHEEQQPQQQPTANDASRIIIPPSDNPQVLRTIRK</sequence>
<evidence type="ECO:0000256" key="3">
    <source>
        <dbReference type="ARBA" id="ARBA00022475"/>
    </source>
</evidence>
<feature type="transmembrane region" description="Helical" evidence="10">
    <location>
        <begin position="12"/>
        <end position="35"/>
    </location>
</feature>
<evidence type="ECO:0000313" key="13">
    <source>
        <dbReference type="Proteomes" id="UP000830055"/>
    </source>
</evidence>
<keyword evidence="5 10" id="KW-0812">Transmembrane</keyword>
<organism evidence="12 13">
    <name type="scientific">Desulfofustis limnaeus</name>
    <dbReference type="NCBI Taxonomy" id="2740163"/>
    <lineage>
        <taxon>Bacteria</taxon>
        <taxon>Pseudomonadati</taxon>
        <taxon>Thermodesulfobacteriota</taxon>
        <taxon>Desulfobulbia</taxon>
        <taxon>Desulfobulbales</taxon>
        <taxon>Desulfocapsaceae</taxon>
        <taxon>Desulfofustis</taxon>
    </lineage>
</organism>
<evidence type="ECO:0000259" key="11">
    <source>
        <dbReference type="Pfam" id="PF11356"/>
    </source>
</evidence>
<dbReference type="Proteomes" id="UP000830055">
    <property type="component" value="Chromosome"/>
</dbReference>
<dbReference type="InterPro" id="IPR024961">
    <property type="entry name" value="T2SS_GspC_N"/>
</dbReference>